<keyword evidence="1" id="KW-0175">Coiled coil</keyword>
<organism evidence="3 4">
    <name type="scientific">Blepharisma stoltei</name>
    <dbReference type="NCBI Taxonomy" id="1481888"/>
    <lineage>
        <taxon>Eukaryota</taxon>
        <taxon>Sar</taxon>
        <taxon>Alveolata</taxon>
        <taxon>Ciliophora</taxon>
        <taxon>Postciliodesmatophora</taxon>
        <taxon>Heterotrichea</taxon>
        <taxon>Heterotrichida</taxon>
        <taxon>Blepharismidae</taxon>
        <taxon>Blepharisma</taxon>
    </lineage>
</organism>
<gene>
    <name evidence="3" type="ORF">BSTOLATCC_MIC65286</name>
</gene>
<evidence type="ECO:0000313" key="3">
    <source>
        <dbReference type="EMBL" id="CAG9335978.1"/>
    </source>
</evidence>
<accession>A0AAU9KBV3</accession>
<dbReference type="EMBL" id="CAJZBQ010000063">
    <property type="protein sequence ID" value="CAG9335978.1"/>
    <property type="molecule type" value="Genomic_DNA"/>
</dbReference>
<dbReference type="AlphaFoldDB" id="A0AAU9KBV3"/>
<feature type="compositionally biased region" description="Basic residues" evidence="2">
    <location>
        <begin position="1"/>
        <end position="11"/>
    </location>
</feature>
<evidence type="ECO:0000256" key="1">
    <source>
        <dbReference type="SAM" id="Coils"/>
    </source>
</evidence>
<feature type="coiled-coil region" evidence="1">
    <location>
        <begin position="492"/>
        <end position="519"/>
    </location>
</feature>
<keyword evidence="4" id="KW-1185">Reference proteome</keyword>
<evidence type="ECO:0000313" key="4">
    <source>
        <dbReference type="Proteomes" id="UP001162131"/>
    </source>
</evidence>
<protein>
    <submittedName>
        <fullName evidence="3">Uncharacterized protein</fullName>
    </submittedName>
</protein>
<feature type="region of interest" description="Disordered" evidence="2">
    <location>
        <begin position="1"/>
        <end position="44"/>
    </location>
</feature>
<comment type="caution">
    <text evidence="3">The sequence shown here is derived from an EMBL/GenBank/DDBJ whole genome shotgun (WGS) entry which is preliminary data.</text>
</comment>
<proteinExistence type="predicted"/>
<feature type="compositionally biased region" description="Basic residues" evidence="2">
    <location>
        <begin position="19"/>
        <end position="28"/>
    </location>
</feature>
<evidence type="ECO:0000256" key="2">
    <source>
        <dbReference type="SAM" id="MobiDB-lite"/>
    </source>
</evidence>
<reference evidence="3" key="1">
    <citation type="submission" date="2021-09" db="EMBL/GenBank/DDBJ databases">
        <authorList>
            <consortium name="AG Swart"/>
            <person name="Singh M."/>
            <person name="Singh A."/>
            <person name="Seah K."/>
            <person name="Emmerich C."/>
        </authorList>
    </citation>
    <scope>NUCLEOTIDE SEQUENCE</scope>
    <source>
        <strain evidence="3">ATCC30299</strain>
    </source>
</reference>
<sequence length="1211" mass="141887">MPEKIRKRIARSRTPNSLKIKKSPKKSPRPTTPGYESQRDGSRARRIYQVSPIKQQNSEILHIKRSKSRPSSGVLKFPKKHLETEENDLFNSIRNDLEAEWNFKNIPESLRSLYRECVFGLPTHKSITLMSRELNDLISNKATVQFAIKSVEEREKNIWHIKDLIYEFNKSSEEERMGALMNFSEILQNYRVLSLSAIESIIIWRDQLAYAQIVSNLNIRNVRRIPFIWNGENYIVRMKSDMDFLGKTELAKYFYFSDQSDPFLICPSDVKWDMSEKINELSSYFAKKTTKMLIPLPEILMNRVKLAEIIINEELIKENEVISHYVFRRWNTRSMANPEYFKIKMEDETNSKISEELTAELIQNFIGEILPQMITAESKMQQDALCFDEISINLLESICNEFSLKIAKKSYEKQIYPVISEQIFNDLLMKFDYKLAKISKNLIKEEIKDKKRNEAKRIKKMKTLDNDLAVKIANQIFWDCVKKSFNLAKLAENILLGELKKAEEKNDKINKEIAEIITKELISQFIEDQRIDKFAKEIKNEMISTENQIIDIISNDISERLIMEYLSNYCRNHLMNIFKVLLIKIHTNEFLENITSEMILSIAKNSLNEEARIFNENKMITEFIYEEIISNLANPHKLSLICVEILSVEKFYYMTSKMIFESFILEIISDEWLQEFADSEIENFAQLEAPKSPTYNTPSTDETVSQSYLSFANEEAFEYLANVEFKPVETPENLIQTAMNEYYKYLPSIIKENIPSAAALVEKSKAGINTSWYWIKKRKKIIGLLVFSIEPNSLFSKKVIILHISCIHFSSFNLILEHALNLIWNREDCDEIRLYFVNERPRQIKDMPKELKSLFFDFKFRWKTEIDEEIGTESYLGILRQSDRPKNSDERPQENAIINSVCSLSFEDDPIPYNSRKCREVLIFGNRICLIHALLSLFFRTQNPKKLSLIQIPLQNELSNLLGYMNTVEYEFKYLRNIVSKKPEDVLDYIKDQGYDSVLPENGLNSLSLLNLSFNWTSYNHFSHKVGSEYFDYFQFKNNLKIISTESAKIFIIPTSLPDIFTFIIKSENLAAQVKQGYWPDDLDLFTKVEDIFKEINALPSELAELWLPSFKKYCKWEIPWVEGYKITHQGMSEEKYVKRCHEQISVEISSAEFSDGILKSEIKEEFILFSDFVFGLVLTNLDSEEINPIPLFVTYVQEDDLIHSVNSQES</sequence>
<dbReference type="Proteomes" id="UP001162131">
    <property type="component" value="Unassembled WGS sequence"/>
</dbReference>
<name>A0AAU9KBV3_9CILI</name>